<dbReference type="SUPFAM" id="SSF82544">
    <property type="entry name" value="GckA/TtuD-like"/>
    <property type="match status" value="1"/>
</dbReference>
<keyword evidence="2" id="KW-0547">Nucleotide-binding</keyword>
<accession>A0A9D8KDV0</accession>
<dbReference type="Pfam" id="PF13660">
    <property type="entry name" value="DUF4147"/>
    <property type="match status" value="1"/>
</dbReference>
<evidence type="ECO:0000256" key="1">
    <source>
        <dbReference type="ARBA" id="ARBA00022679"/>
    </source>
</evidence>
<dbReference type="FunFam" id="3.40.50.10180:FF:000001">
    <property type="entry name" value="Glycerate kinase"/>
    <property type="match status" value="1"/>
</dbReference>
<gene>
    <name evidence="7" type="ORF">JW984_08740</name>
</gene>
<evidence type="ECO:0000313" key="7">
    <source>
        <dbReference type="EMBL" id="MBN1573265.1"/>
    </source>
</evidence>
<proteinExistence type="predicted"/>
<evidence type="ECO:0000259" key="5">
    <source>
        <dbReference type="Pfam" id="PF05161"/>
    </source>
</evidence>
<dbReference type="PANTHER" id="PTHR12227">
    <property type="entry name" value="GLYCERATE KINASE"/>
    <property type="match status" value="1"/>
</dbReference>
<dbReference type="AlphaFoldDB" id="A0A9D8KDV0"/>
<dbReference type="InterPro" id="IPR037035">
    <property type="entry name" value="GK-like_C_sf"/>
</dbReference>
<reference evidence="7" key="1">
    <citation type="journal article" date="2021" name="Environ. Microbiol.">
        <title>Genomic characterization of three novel Desulfobacterota classes expand the metabolic and phylogenetic diversity of the phylum.</title>
        <authorList>
            <person name="Murphy C.L."/>
            <person name="Biggerstaff J."/>
            <person name="Eichhorn A."/>
            <person name="Ewing E."/>
            <person name="Shahan R."/>
            <person name="Soriano D."/>
            <person name="Stewart S."/>
            <person name="VanMol K."/>
            <person name="Walker R."/>
            <person name="Walters P."/>
            <person name="Elshahed M.S."/>
            <person name="Youssef N.H."/>
        </authorList>
    </citation>
    <scope>NUCLEOTIDE SEQUENCE</scope>
    <source>
        <strain evidence="7">Zod_Metabat.24</strain>
    </source>
</reference>
<evidence type="ECO:0000256" key="2">
    <source>
        <dbReference type="ARBA" id="ARBA00022741"/>
    </source>
</evidence>
<keyword evidence="3 7" id="KW-0418">Kinase</keyword>
<feature type="domain" description="MOFRL" evidence="5">
    <location>
        <begin position="324"/>
        <end position="429"/>
    </location>
</feature>
<evidence type="ECO:0000313" key="8">
    <source>
        <dbReference type="Proteomes" id="UP000809273"/>
    </source>
</evidence>
<dbReference type="EMBL" id="JAFGIX010000046">
    <property type="protein sequence ID" value="MBN1573265.1"/>
    <property type="molecule type" value="Genomic_DNA"/>
</dbReference>
<organism evidence="7 8">
    <name type="scientific">Candidatus Zymogenus saltonus</name>
    <dbReference type="NCBI Taxonomy" id="2844893"/>
    <lineage>
        <taxon>Bacteria</taxon>
        <taxon>Deltaproteobacteria</taxon>
        <taxon>Candidatus Zymogenia</taxon>
        <taxon>Candidatus Zymogeniales</taxon>
        <taxon>Candidatus Zymogenaceae</taxon>
        <taxon>Candidatus Zymogenus</taxon>
    </lineage>
</organism>
<dbReference type="GO" id="GO:0005524">
    <property type="term" value="F:ATP binding"/>
    <property type="evidence" value="ECO:0007669"/>
    <property type="project" value="UniProtKB-KW"/>
</dbReference>
<reference evidence="7" key="2">
    <citation type="submission" date="2021-01" db="EMBL/GenBank/DDBJ databases">
        <authorList>
            <person name="Hahn C.R."/>
            <person name="Youssef N.H."/>
            <person name="Elshahed M."/>
        </authorList>
    </citation>
    <scope>NUCLEOTIDE SEQUENCE</scope>
    <source>
        <strain evidence="7">Zod_Metabat.24</strain>
    </source>
</reference>
<dbReference type="InterPro" id="IPR038614">
    <property type="entry name" value="GK_N_sf"/>
</dbReference>
<name>A0A9D8KDV0_9DELT</name>
<keyword evidence="1" id="KW-0808">Transferase</keyword>
<evidence type="ECO:0000256" key="4">
    <source>
        <dbReference type="ARBA" id="ARBA00022840"/>
    </source>
</evidence>
<dbReference type="GO" id="GO:0005737">
    <property type="term" value="C:cytoplasm"/>
    <property type="evidence" value="ECO:0007669"/>
    <property type="project" value="TreeGrafter"/>
</dbReference>
<protein>
    <submittedName>
        <fullName evidence="7">Glycerate kinase</fullName>
    </submittedName>
</protein>
<feature type="domain" description="MOFRL-associated" evidence="6">
    <location>
        <begin position="11"/>
        <end position="240"/>
    </location>
</feature>
<dbReference type="Proteomes" id="UP000809273">
    <property type="component" value="Unassembled WGS sequence"/>
</dbReference>
<keyword evidence="4" id="KW-0067">ATP-binding</keyword>
<dbReference type="InterPro" id="IPR007835">
    <property type="entry name" value="MOFRL"/>
</dbReference>
<comment type="caution">
    <text evidence="7">The sequence shown here is derived from an EMBL/GenBank/DDBJ whole genome shotgun (WGS) entry which is preliminary data.</text>
</comment>
<evidence type="ECO:0000259" key="6">
    <source>
        <dbReference type="Pfam" id="PF13660"/>
    </source>
</evidence>
<evidence type="ECO:0000256" key="3">
    <source>
        <dbReference type="ARBA" id="ARBA00022777"/>
    </source>
</evidence>
<dbReference type="PANTHER" id="PTHR12227:SF0">
    <property type="entry name" value="GLYCERATE KINASE"/>
    <property type="match status" value="1"/>
</dbReference>
<sequence length="441" mass="46221">MHEEIKEKGIAIFRAATKSVDPYSVTTGELEGRREALRSFKNIYVIGIGKAAHPMTRAAEDFFGDRITGGVVVTKYGHGDSLKKIEVIQAGHPIPDERGVTGAGRIYEIALKAGAGDGKESIVIVLISGGGSALMTAPADGITLGDLKSVNEGLIASGADIHEINCVRKHLSKLKGGWLARIAHPAAVLSLIISDVVGDDISTIASGPTTFDPTTFEDAMAVIERYDLRGKIPRSVIEHLSAGARGDVEETPKGGDPIFADVENVIVGSAAAAMTGAEKKAKEEGFNAVVLSSAFAGDTEELALFHKGVAAEVAAQGRPVPPPACIISGGESTVRVTGPGKGGRNTHFALCFAALTEGAKGTYGLFLGSDGTDGPTNAAGAFSAPDTISRARSMDLDAERYLKECESYNFFELLGDLVITGPTKNNVMDIRLVFVIKEDER</sequence>
<dbReference type="GO" id="GO:0008887">
    <property type="term" value="F:glycerate kinase activity"/>
    <property type="evidence" value="ECO:0007669"/>
    <property type="project" value="InterPro"/>
</dbReference>
<dbReference type="InterPro" id="IPR025286">
    <property type="entry name" value="MOFRL_assoc_dom"/>
</dbReference>
<dbReference type="Gene3D" id="3.40.50.10180">
    <property type="entry name" value="Glycerate kinase, MOFRL-like N-terminal domain"/>
    <property type="match status" value="1"/>
</dbReference>
<dbReference type="Gene3D" id="3.40.1480.10">
    <property type="entry name" value="MOFRL domain"/>
    <property type="match status" value="1"/>
</dbReference>
<dbReference type="InterPro" id="IPR039760">
    <property type="entry name" value="MOFRL_protein"/>
</dbReference>
<dbReference type="Pfam" id="PF05161">
    <property type="entry name" value="MOFRL"/>
    <property type="match status" value="1"/>
</dbReference>